<evidence type="ECO:0000313" key="3">
    <source>
        <dbReference type="EMBL" id="PPL19276.1"/>
    </source>
</evidence>
<accession>A0ABX5AWH2</accession>
<feature type="transmembrane region" description="Helical" evidence="1">
    <location>
        <begin position="35"/>
        <end position="54"/>
    </location>
</feature>
<dbReference type="EMBL" id="MPZN01000016">
    <property type="protein sequence ID" value="PPL19276.1"/>
    <property type="molecule type" value="Genomic_DNA"/>
</dbReference>
<keyword evidence="1" id="KW-0472">Membrane</keyword>
<name>A0ABX5AWH2_9MICO</name>
<evidence type="ECO:0000256" key="1">
    <source>
        <dbReference type="SAM" id="Phobius"/>
    </source>
</evidence>
<sequence>MSAVHAIPANVQAVQGADAPVVVRSHLRLTRRGRVVFTTLAALPIVAGALMFAVNGGGAVAGDASQQGASFDYISVPPGESLWTLAVELAPQADPRDVIAAFIELNQLDSSQVQAGQRLAIPAGY</sequence>
<dbReference type="InterPro" id="IPR018392">
    <property type="entry name" value="LysM"/>
</dbReference>
<evidence type="ECO:0000313" key="4">
    <source>
        <dbReference type="Proteomes" id="UP000237755"/>
    </source>
</evidence>
<dbReference type="RefSeq" id="WP_104474959.1">
    <property type="nucleotide sequence ID" value="NZ_MPZN01000016.1"/>
</dbReference>
<dbReference type="Proteomes" id="UP000237755">
    <property type="component" value="Unassembled WGS sequence"/>
</dbReference>
<organism evidence="3 4">
    <name type="scientific">Microterricola pindariensis</name>
    <dbReference type="NCBI Taxonomy" id="478010"/>
    <lineage>
        <taxon>Bacteria</taxon>
        <taxon>Bacillati</taxon>
        <taxon>Actinomycetota</taxon>
        <taxon>Actinomycetes</taxon>
        <taxon>Micrococcales</taxon>
        <taxon>Microbacteriaceae</taxon>
        <taxon>Microterricola</taxon>
    </lineage>
</organism>
<gene>
    <name evidence="3" type="ORF">GY24_06815</name>
</gene>
<protein>
    <recommendedName>
        <fullName evidence="2">LysM domain-containing protein</fullName>
    </recommendedName>
</protein>
<proteinExistence type="predicted"/>
<keyword evidence="1" id="KW-1133">Transmembrane helix</keyword>
<dbReference type="SMART" id="SM00257">
    <property type="entry name" value="LysM"/>
    <property type="match status" value="1"/>
</dbReference>
<dbReference type="InterPro" id="IPR036779">
    <property type="entry name" value="LysM_dom_sf"/>
</dbReference>
<dbReference type="Gene3D" id="3.10.350.10">
    <property type="entry name" value="LysM domain"/>
    <property type="match status" value="1"/>
</dbReference>
<keyword evidence="4" id="KW-1185">Reference proteome</keyword>
<comment type="caution">
    <text evidence="3">The sequence shown here is derived from an EMBL/GenBank/DDBJ whole genome shotgun (WGS) entry which is preliminary data.</text>
</comment>
<dbReference type="Pfam" id="PF01476">
    <property type="entry name" value="LysM"/>
    <property type="match status" value="1"/>
</dbReference>
<reference evidence="3 4" key="1">
    <citation type="journal article" date="2008" name="Int. J. Syst. Evol. Microbiol.">
        <title>Leifsonia pindariensis sp. nov., isolated from the Pindari glacier of the Indian Himalayas, and emended description of the genus Leifsonia.</title>
        <authorList>
            <person name="Reddy G.S."/>
            <person name="Prabagaran S.R."/>
            <person name="Shivaji S."/>
        </authorList>
    </citation>
    <scope>NUCLEOTIDE SEQUENCE [LARGE SCALE GENOMIC DNA]</scope>
    <source>
        <strain evidence="3 4">PON 10</strain>
    </source>
</reference>
<keyword evidence="1" id="KW-0812">Transmembrane</keyword>
<feature type="domain" description="LysM" evidence="2">
    <location>
        <begin position="73"/>
        <end position="122"/>
    </location>
</feature>
<evidence type="ECO:0000259" key="2">
    <source>
        <dbReference type="SMART" id="SM00257"/>
    </source>
</evidence>